<keyword evidence="3" id="KW-1185">Reference proteome</keyword>
<organism evidence="2 3">
    <name type="scientific">Hermanssonia centrifuga</name>
    <dbReference type="NCBI Taxonomy" id="98765"/>
    <lineage>
        <taxon>Eukaryota</taxon>
        <taxon>Fungi</taxon>
        <taxon>Dikarya</taxon>
        <taxon>Basidiomycota</taxon>
        <taxon>Agaricomycotina</taxon>
        <taxon>Agaricomycetes</taxon>
        <taxon>Polyporales</taxon>
        <taxon>Meruliaceae</taxon>
        <taxon>Hermanssonia</taxon>
    </lineage>
</organism>
<dbReference type="Proteomes" id="UP000309038">
    <property type="component" value="Unassembled WGS sequence"/>
</dbReference>
<protein>
    <submittedName>
        <fullName evidence="2">Uncharacterized protein</fullName>
    </submittedName>
</protein>
<dbReference type="AlphaFoldDB" id="A0A4S4KQK8"/>
<proteinExistence type="predicted"/>
<name>A0A4S4KQK8_9APHY</name>
<gene>
    <name evidence="2" type="ORF">EW026_g1889</name>
</gene>
<evidence type="ECO:0000256" key="1">
    <source>
        <dbReference type="SAM" id="Coils"/>
    </source>
</evidence>
<sequence length="358" mass="40661">MAERIHADPNLTPQPDFEGPSYLNLREALVQAGFTQDAAIASFRQAWEQEQDHRKQLWAQQVEADAAAEVAARAAEALTAQEELEELRKESDKKKVKFAPFHFDEGLSGDYRPTISPYAFRKVEQKEHVELWYFTPEGTDEAKRKLYSVSEETFTIAKLEGGLGLRPATAHNHSSKAKPDSELSFQDFSLGWRRYLQTALDCKWPHPLVDMLGRFFSAIADHQFRDREPRPLGEQALMLYVQEARIKWHTIEKQERRCINLNPIAPDLLANCWQTVLDKHGEKALASCAAATFWSGQGKTRCRRNVRKRIINPDGLELCTDWQREVGCSQKGQRHNHECSGCGDSTHGAAECSLAQKA</sequence>
<keyword evidence="1" id="KW-0175">Coiled coil</keyword>
<evidence type="ECO:0000313" key="3">
    <source>
        <dbReference type="Proteomes" id="UP000309038"/>
    </source>
</evidence>
<dbReference type="EMBL" id="SGPJ01000043">
    <property type="protein sequence ID" value="THH00664.1"/>
    <property type="molecule type" value="Genomic_DNA"/>
</dbReference>
<evidence type="ECO:0000313" key="2">
    <source>
        <dbReference type="EMBL" id="THH00664.1"/>
    </source>
</evidence>
<accession>A0A4S4KQK8</accession>
<comment type="caution">
    <text evidence="2">The sequence shown here is derived from an EMBL/GenBank/DDBJ whole genome shotgun (WGS) entry which is preliminary data.</text>
</comment>
<feature type="coiled-coil region" evidence="1">
    <location>
        <begin position="70"/>
        <end position="97"/>
    </location>
</feature>
<reference evidence="2 3" key="1">
    <citation type="submission" date="2019-02" db="EMBL/GenBank/DDBJ databases">
        <title>Genome sequencing of the rare red list fungi Phlebia centrifuga.</title>
        <authorList>
            <person name="Buettner E."/>
            <person name="Kellner H."/>
        </authorList>
    </citation>
    <scope>NUCLEOTIDE SEQUENCE [LARGE SCALE GENOMIC DNA]</scope>
    <source>
        <strain evidence="2 3">DSM 108282</strain>
    </source>
</reference>